<gene>
    <name evidence="3" type="ORF">FHX71_004926</name>
</gene>
<dbReference type="AlphaFoldDB" id="A0A7W3JDT4"/>
<dbReference type="InterPro" id="IPR002372">
    <property type="entry name" value="PQQ_rpt_dom"/>
</dbReference>
<dbReference type="SUPFAM" id="SSF50998">
    <property type="entry name" value="Quinoprotein alcohol dehydrogenase-like"/>
    <property type="match status" value="1"/>
</dbReference>
<keyword evidence="4" id="KW-1185">Reference proteome</keyword>
<accession>A0A7W3JDT4</accession>
<sequence length="559" mass="57920">MAREPGEGGRLVFDLVDDDAAGSEQSVPAHGDGAPGPGDDDPGAPGRPSGGSVLSDRRMRFLVPVAAVLAVVLGTGLAVEGARDGARVERMRDVRGGVADVSRPLAETWRWDGVVGSPEAEDEWRTIEVAMLGDVLALESEGELVALRPATGEEAWTVALGEDPDCGPLDSDGWGRSVTSALVCLEGPAGDRTTRVVGPEGQVSASRRLPAGDTERFGEPRPGPDGSVLRARRAGAGPALDLSDARCTDTGECAGTVRDGQGLEVRAEDAVTGEERWRATVPFRPTRADQCNNWLGVTWDGSANMVDLAQMIDPEVFGARIGADLVQLYGCGIESALTRDGVLLGTEFEPGSGGVGSLLSGGYAEYSYDDTLRTVLYSDDGTLVGEIPGSVTDAGVTDGEGPGVLLGMDSGGPHLRAYELDGTPRWDVTARAGGQRFLAHVAGTMLVMTGAGDVRGLDAATGEARWVWDSAEGGTGDGYLEDLFVYQTFTDGESVLLLTESGSGGAALVALDAVSGEVVWEQHGDDAVTGGITRGFDRSLIAVDGRLLEVTPDGVRGLG</sequence>
<name>A0A7W3JDT4_9MICO</name>
<organism evidence="3 4">
    <name type="scientific">Promicromonospora sukumoe</name>
    <dbReference type="NCBI Taxonomy" id="88382"/>
    <lineage>
        <taxon>Bacteria</taxon>
        <taxon>Bacillati</taxon>
        <taxon>Actinomycetota</taxon>
        <taxon>Actinomycetes</taxon>
        <taxon>Micrococcales</taxon>
        <taxon>Promicromonosporaceae</taxon>
        <taxon>Promicromonospora</taxon>
    </lineage>
</organism>
<dbReference type="InterPro" id="IPR015943">
    <property type="entry name" value="WD40/YVTN_repeat-like_dom_sf"/>
</dbReference>
<reference evidence="3 4" key="1">
    <citation type="submission" date="2020-07" db="EMBL/GenBank/DDBJ databases">
        <title>Sequencing the genomes of 1000 actinobacteria strains.</title>
        <authorList>
            <person name="Klenk H.-P."/>
        </authorList>
    </citation>
    <scope>NUCLEOTIDE SEQUENCE [LARGE SCALE GENOMIC DNA]</scope>
    <source>
        <strain evidence="3 4">DSM 44121</strain>
    </source>
</reference>
<dbReference type="Proteomes" id="UP000540568">
    <property type="component" value="Unassembled WGS sequence"/>
</dbReference>
<evidence type="ECO:0000313" key="3">
    <source>
        <dbReference type="EMBL" id="MBA8810919.1"/>
    </source>
</evidence>
<proteinExistence type="predicted"/>
<feature type="domain" description="Pyrrolo-quinoline quinone repeat" evidence="2">
    <location>
        <begin position="407"/>
        <end position="522"/>
    </location>
</feature>
<dbReference type="Gene3D" id="2.130.10.10">
    <property type="entry name" value="YVTN repeat-like/Quinoprotein amine dehydrogenase"/>
    <property type="match status" value="1"/>
</dbReference>
<dbReference type="InterPro" id="IPR011047">
    <property type="entry name" value="Quinoprotein_ADH-like_sf"/>
</dbReference>
<dbReference type="Pfam" id="PF13360">
    <property type="entry name" value="PQQ_2"/>
    <property type="match status" value="1"/>
</dbReference>
<evidence type="ECO:0000256" key="1">
    <source>
        <dbReference type="SAM" id="MobiDB-lite"/>
    </source>
</evidence>
<dbReference type="RefSeq" id="WP_182620131.1">
    <property type="nucleotide sequence ID" value="NZ_BAAATF010000009.1"/>
</dbReference>
<feature type="region of interest" description="Disordered" evidence="1">
    <location>
        <begin position="193"/>
        <end position="229"/>
    </location>
</feature>
<evidence type="ECO:0000313" key="4">
    <source>
        <dbReference type="Proteomes" id="UP000540568"/>
    </source>
</evidence>
<feature type="region of interest" description="Disordered" evidence="1">
    <location>
        <begin position="16"/>
        <end position="53"/>
    </location>
</feature>
<dbReference type="EMBL" id="JACGWV010000003">
    <property type="protein sequence ID" value="MBA8810919.1"/>
    <property type="molecule type" value="Genomic_DNA"/>
</dbReference>
<evidence type="ECO:0000259" key="2">
    <source>
        <dbReference type="Pfam" id="PF13360"/>
    </source>
</evidence>
<protein>
    <submittedName>
        <fullName evidence="3">Outer membrane protein assembly factor BamB</fullName>
    </submittedName>
</protein>
<comment type="caution">
    <text evidence="3">The sequence shown here is derived from an EMBL/GenBank/DDBJ whole genome shotgun (WGS) entry which is preliminary data.</text>
</comment>